<protein>
    <submittedName>
        <fullName evidence="2">Uncharacterized protein</fullName>
    </submittedName>
</protein>
<reference evidence="2" key="1">
    <citation type="submission" date="2015-10" db="EMBL/GenBank/DDBJ databases">
        <authorList>
            <person name="Gilbert D.G."/>
        </authorList>
    </citation>
    <scope>NUCLEOTIDE SEQUENCE</scope>
    <source>
        <strain evidence="2">Phyl III-seqv23</strain>
    </source>
</reference>
<dbReference type="EMBL" id="LN899827">
    <property type="protein sequence ID" value="CUV45027.1"/>
    <property type="molecule type" value="Genomic_DNA"/>
</dbReference>
<accession>A0A0S4WDY3</accession>
<evidence type="ECO:0000313" key="2">
    <source>
        <dbReference type="EMBL" id="CUV45027.1"/>
    </source>
</evidence>
<sequence length="111" mass="12557">MSPTRQCCQPRKTMNDDEFIGQSLPEDRVKIALRRTVGIRWTIRRNHPGHDLLQPITVNLKLVFAISFYGRDNQPKSFTIASRTSSSDGADNLAKGIPNWRQTNSACRSSL</sequence>
<evidence type="ECO:0000256" key="1">
    <source>
        <dbReference type="SAM" id="MobiDB-lite"/>
    </source>
</evidence>
<feature type="compositionally biased region" description="Polar residues" evidence="1">
    <location>
        <begin position="100"/>
        <end position="111"/>
    </location>
</feature>
<name>A0A0S4WDY3_RALSL</name>
<feature type="compositionally biased region" description="Polar residues" evidence="1">
    <location>
        <begin position="75"/>
        <end position="89"/>
    </location>
</feature>
<gene>
    <name evidence="2" type="ORF">TO10_v1_240014</name>
</gene>
<proteinExistence type="predicted"/>
<dbReference type="AlphaFoldDB" id="A0A0S4WDY3"/>
<organism evidence="2">
    <name type="scientific">Ralstonia solanacearum</name>
    <name type="common">Pseudomonas solanacearum</name>
    <dbReference type="NCBI Taxonomy" id="305"/>
    <lineage>
        <taxon>Bacteria</taxon>
        <taxon>Pseudomonadati</taxon>
        <taxon>Pseudomonadota</taxon>
        <taxon>Betaproteobacteria</taxon>
        <taxon>Burkholderiales</taxon>
        <taxon>Burkholderiaceae</taxon>
        <taxon>Ralstonia</taxon>
        <taxon>Ralstonia solanacearum species complex</taxon>
    </lineage>
</organism>
<feature type="region of interest" description="Disordered" evidence="1">
    <location>
        <begin position="75"/>
        <end position="111"/>
    </location>
</feature>